<dbReference type="AlphaFoldDB" id="A0A0P6YJ75"/>
<protein>
    <submittedName>
        <fullName evidence="1">Uncharacterized protein</fullName>
    </submittedName>
</protein>
<organism evidence="1 2">
    <name type="scientific">Herpetosiphon geysericola</name>
    <dbReference type="NCBI Taxonomy" id="70996"/>
    <lineage>
        <taxon>Bacteria</taxon>
        <taxon>Bacillati</taxon>
        <taxon>Chloroflexota</taxon>
        <taxon>Chloroflexia</taxon>
        <taxon>Herpetosiphonales</taxon>
        <taxon>Herpetosiphonaceae</taxon>
        <taxon>Herpetosiphon</taxon>
    </lineage>
</organism>
<accession>A0A0P6YJ75</accession>
<sequence>MNYYFFDQLGRWLAQHGYEYSCPIQRNPQAADVHVCWVEALPLIGKVTSDLAFWDFDRLAVPLEQQAYVLEQANLAQLNVVEANFPRKRWLRLHIPNAMTIAVSARPFSAECMKLVQLPFSTPSNGYYRSLVLLNPRSYSSIQQVVWPGWRLPSKPAIKFIKTMLKSFD</sequence>
<keyword evidence="2" id="KW-1185">Reference proteome</keyword>
<evidence type="ECO:0000313" key="1">
    <source>
        <dbReference type="EMBL" id="KPL85167.1"/>
    </source>
</evidence>
<dbReference type="OrthoDB" id="9823255at2"/>
<name>A0A0P6YJ75_9CHLR</name>
<evidence type="ECO:0000313" key="2">
    <source>
        <dbReference type="Proteomes" id="UP000050277"/>
    </source>
</evidence>
<dbReference type="Proteomes" id="UP000050277">
    <property type="component" value="Unassembled WGS sequence"/>
</dbReference>
<gene>
    <name evidence="1" type="ORF">SE18_15830</name>
</gene>
<proteinExistence type="predicted"/>
<reference evidence="1 2" key="1">
    <citation type="submission" date="2015-07" db="EMBL/GenBank/DDBJ databases">
        <title>Whole genome sequence of Herpetosiphon geysericola DSM 7119.</title>
        <authorList>
            <person name="Hemp J."/>
            <person name="Ward L.M."/>
            <person name="Pace L.A."/>
            <person name="Fischer W.W."/>
        </authorList>
    </citation>
    <scope>NUCLEOTIDE SEQUENCE [LARGE SCALE GENOMIC DNA]</scope>
    <source>
        <strain evidence="1 2">DSM 7119</strain>
    </source>
</reference>
<comment type="caution">
    <text evidence="1">The sequence shown here is derived from an EMBL/GenBank/DDBJ whole genome shotgun (WGS) entry which is preliminary data.</text>
</comment>
<dbReference type="EMBL" id="LGKP01000025">
    <property type="protein sequence ID" value="KPL85167.1"/>
    <property type="molecule type" value="Genomic_DNA"/>
</dbReference>
<dbReference type="RefSeq" id="WP_054535438.1">
    <property type="nucleotide sequence ID" value="NZ_LGKP01000025.1"/>
</dbReference>
<dbReference type="STRING" id="70996.SE18_15830"/>